<dbReference type="EMBL" id="OC328280">
    <property type="protein sequence ID" value="CAD7416564.1"/>
    <property type="molecule type" value="Genomic_DNA"/>
</dbReference>
<dbReference type="AlphaFoldDB" id="A0A7R9HCA5"/>
<gene>
    <name evidence="1" type="ORF">TCEB3V08_LOCUS12738</name>
</gene>
<dbReference type="InterPro" id="IPR036322">
    <property type="entry name" value="WD40_repeat_dom_sf"/>
</dbReference>
<accession>A0A7R9HCA5</accession>
<dbReference type="Gene3D" id="2.130.10.10">
    <property type="entry name" value="YVTN repeat-like/Quinoprotein amine dehydrogenase"/>
    <property type="match status" value="1"/>
</dbReference>
<proteinExistence type="predicted"/>
<dbReference type="InterPro" id="IPR015943">
    <property type="entry name" value="WD40/YVTN_repeat-like_dom_sf"/>
</dbReference>
<reference evidence="1" key="1">
    <citation type="submission" date="2020-11" db="EMBL/GenBank/DDBJ databases">
        <authorList>
            <person name="Tran Van P."/>
        </authorList>
    </citation>
    <scope>NUCLEOTIDE SEQUENCE</scope>
</reference>
<sequence>MEPRDKSPSLKTQSKKKGLTLVVDRPVTDRTREGYFGERRVSMAESIRRQSWFDQARRISLAPRRRGMLLHEVRFPATFNGLYCARFSPGGDLLATSFGVGAIQICSPETGKLLGTLRSGLDQGLPIMSMRFHPAIKHKFYAASACGNVFLCDSSAGEFSKFVEGKKGCGIDRNVSILKSF</sequence>
<organism evidence="1">
    <name type="scientific">Timema cristinae</name>
    <name type="common">Walking stick</name>
    <dbReference type="NCBI Taxonomy" id="61476"/>
    <lineage>
        <taxon>Eukaryota</taxon>
        <taxon>Metazoa</taxon>
        <taxon>Ecdysozoa</taxon>
        <taxon>Arthropoda</taxon>
        <taxon>Hexapoda</taxon>
        <taxon>Insecta</taxon>
        <taxon>Pterygota</taxon>
        <taxon>Neoptera</taxon>
        <taxon>Polyneoptera</taxon>
        <taxon>Phasmatodea</taxon>
        <taxon>Timematodea</taxon>
        <taxon>Timematoidea</taxon>
        <taxon>Timematidae</taxon>
        <taxon>Timema</taxon>
    </lineage>
</organism>
<evidence type="ECO:0000313" key="1">
    <source>
        <dbReference type="EMBL" id="CAD7416564.1"/>
    </source>
</evidence>
<protein>
    <submittedName>
        <fullName evidence="1">Uncharacterized protein</fullName>
    </submittedName>
</protein>
<dbReference type="SUPFAM" id="SSF50978">
    <property type="entry name" value="WD40 repeat-like"/>
    <property type="match status" value="1"/>
</dbReference>
<name>A0A7R9HCA5_TIMCR</name>